<dbReference type="EMBL" id="CP019655">
    <property type="protein sequence ID" value="AVF25571.1"/>
    <property type="molecule type" value="Genomic_DNA"/>
</dbReference>
<reference evidence="4" key="1">
    <citation type="submission" date="2017-02" db="EMBL/GenBank/DDBJ databases">
        <title>Delineation of Paenibacillus larvae strains originating from foulbrood outbreaks.</title>
        <authorList>
            <person name="Beims H."/>
            <person name="Bunk B."/>
            <person name="Sproeer C."/>
            <person name="Mohr K.I."/>
            <person name="Pradella S."/>
            <person name="Guenther G."/>
            <person name="Rohde M."/>
            <person name="von der Ohe W."/>
            <person name="Steinert M."/>
        </authorList>
    </citation>
    <scope>NUCLEOTIDE SEQUENCE [LARGE SCALE GENOMIC DNA]</scope>
    <source>
        <strain evidence="4">Eric_III</strain>
    </source>
</reference>
<evidence type="ECO:0000259" key="2">
    <source>
        <dbReference type="Pfam" id="PF02517"/>
    </source>
</evidence>
<keyword evidence="1" id="KW-0812">Transmembrane</keyword>
<dbReference type="Proteomes" id="UP000239833">
    <property type="component" value="Chromosome"/>
</dbReference>
<feature type="transmembrane region" description="Helical" evidence="1">
    <location>
        <begin position="123"/>
        <end position="148"/>
    </location>
</feature>
<dbReference type="GO" id="GO:0004175">
    <property type="term" value="F:endopeptidase activity"/>
    <property type="evidence" value="ECO:0007669"/>
    <property type="project" value="UniProtKB-ARBA"/>
</dbReference>
<dbReference type="Pfam" id="PF02517">
    <property type="entry name" value="Rce1-like"/>
    <property type="match status" value="1"/>
</dbReference>
<keyword evidence="1" id="KW-1133">Transmembrane helix</keyword>
<keyword evidence="3" id="KW-0378">Hydrolase</keyword>
<dbReference type="AlphaFoldDB" id="A0A2L1UBU9"/>
<feature type="transmembrane region" description="Helical" evidence="1">
    <location>
        <begin position="64"/>
        <end position="83"/>
    </location>
</feature>
<dbReference type="InterPro" id="IPR003675">
    <property type="entry name" value="Rce1/LyrA-like_dom"/>
</dbReference>
<keyword evidence="1" id="KW-0472">Membrane</keyword>
<keyword evidence="3" id="KW-0645">Protease</keyword>
<accession>A0A2L1UBU9</accession>
<sequence>MLKQVDRMWSQRLQVLDRRGQAKPVRNRIRKNVIRLADSKESQKRQGIERSQNRSIEENKKSGLLFLLFIAIMEEIIFRDWLVQLSMEFTGFISYIFLIWLSIISFSLLHLRFGWNHVISKTPLAVINLCALFSTGSVISAIIAHMLFNYLVWKDNSLVSFQHAASRYSTAVRLR</sequence>
<dbReference type="GO" id="GO:0080120">
    <property type="term" value="P:CAAX-box protein maturation"/>
    <property type="evidence" value="ECO:0007669"/>
    <property type="project" value="UniProtKB-ARBA"/>
</dbReference>
<evidence type="ECO:0000313" key="3">
    <source>
        <dbReference type="EMBL" id="AVF25571.1"/>
    </source>
</evidence>
<dbReference type="GO" id="GO:0006508">
    <property type="term" value="P:proteolysis"/>
    <property type="evidence" value="ECO:0007669"/>
    <property type="project" value="UniProtKB-KW"/>
</dbReference>
<name>A0A2L1UBU9_9BACL</name>
<gene>
    <name evidence="3" type="ORF">ERICIII_01379</name>
</gene>
<protein>
    <submittedName>
        <fullName evidence="3">CAAX amino terminal protease self-immunity</fullName>
    </submittedName>
</protein>
<evidence type="ECO:0000313" key="4">
    <source>
        <dbReference type="Proteomes" id="UP000239833"/>
    </source>
</evidence>
<evidence type="ECO:0000256" key="1">
    <source>
        <dbReference type="SAM" id="Phobius"/>
    </source>
</evidence>
<organism evidence="3 4">
    <name type="scientific">Paenibacillus larvae subsp. larvae</name>
    <dbReference type="NCBI Taxonomy" id="147375"/>
    <lineage>
        <taxon>Bacteria</taxon>
        <taxon>Bacillati</taxon>
        <taxon>Bacillota</taxon>
        <taxon>Bacilli</taxon>
        <taxon>Bacillales</taxon>
        <taxon>Paenibacillaceae</taxon>
        <taxon>Paenibacillus</taxon>
    </lineage>
</organism>
<proteinExistence type="predicted"/>
<feature type="transmembrane region" description="Helical" evidence="1">
    <location>
        <begin position="89"/>
        <end position="111"/>
    </location>
</feature>
<feature type="domain" description="CAAX prenyl protease 2/Lysostaphin resistance protein A-like" evidence="2">
    <location>
        <begin position="64"/>
        <end position="151"/>
    </location>
</feature>